<keyword evidence="1" id="KW-0472">Membrane</keyword>
<dbReference type="EMBL" id="VIRV01000005">
    <property type="protein sequence ID" value="MBY0758422.1"/>
    <property type="molecule type" value="Genomic_DNA"/>
</dbReference>
<dbReference type="SUPFAM" id="SSF55008">
    <property type="entry name" value="HMA, heavy metal-associated domain"/>
    <property type="match status" value="1"/>
</dbReference>
<keyword evidence="1" id="KW-1133">Transmembrane helix</keyword>
<evidence type="ECO:0000256" key="1">
    <source>
        <dbReference type="SAM" id="Phobius"/>
    </source>
</evidence>
<accession>A0ABS7L686</accession>
<dbReference type="RefSeq" id="WP_087200705.1">
    <property type="nucleotide sequence ID" value="NZ_CP173660.1"/>
</dbReference>
<proteinExistence type="predicted"/>
<gene>
    <name evidence="3" type="ORF">FLB61_04825</name>
</gene>
<dbReference type="Gene3D" id="3.30.70.100">
    <property type="match status" value="1"/>
</dbReference>
<keyword evidence="1" id="KW-0812">Transmembrane</keyword>
<dbReference type="CDD" id="cd00371">
    <property type="entry name" value="HMA"/>
    <property type="match status" value="1"/>
</dbReference>
<dbReference type="PROSITE" id="PS50846">
    <property type="entry name" value="HMA_2"/>
    <property type="match status" value="1"/>
</dbReference>
<comment type="caution">
    <text evidence="3">The sequence shown here is derived from an EMBL/GenBank/DDBJ whole genome shotgun (WGS) entry which is preliminary data.</text>
</comment>
<feature type="transmembrane region" description="Helical" evidence="1">
    <location>
        <begin position="6"/>
        <end position="22"/>
    </location>
</feature>
<dbReference type="Pfam" id="PF00403">
    <property type="entry name" value="HMA"/>
    <property type="match status" value="1"/>
</dbReference>
<reference evidence="3 4" key="1">
    <citation type="journal article" date="2020" name="New Microbes New Infect">
        <title>Sellimonas caecigallum sp. nov., description and genome sequence of a new member of the Sellimonas genus isolated from the cecum of feral chicken.</title>
        <authorList>
            <person name="Wongkuna S."/>
            <person name="Ghimire S."/>
            <person name="Antony L."/>
            <person name="Chankhamhaengdecha S."/>
            <person name="Janvilisri T."/>
            <person name="Scaria J."/>
        </authorList>
    </citation>
    <scope>NUCLEOTIDE SEQUENCE [LARGE SCALE GENOMIC DNA]</scope>
    <source>
        <strain evidence="3 4">SW451</strain>
    </source>
</reference>
<dbReference type="InterPro" id="IPR006121">
    <property type="entry name" value="HMA_dom"/>
</dbReference>
<evidence type="ECO:0000313" key="3">
    <source>
        <dbReference type="EMBL" id="MBY0758422.1"/>
    </source>
</evidence>
<dbReference type="InterPro" id="IPR036163">
    <property type="entry name" value="HMA_dom_sf"/>
</dbReference>
<feature type="domain" description="HMA" evidence="2">
    <location>
        <begin position="57"/>
        <end position="121"/>
    </location>
</feature>
<protein>
    <submittedName>
        <fullName evidence="3">Heavy-metal-associated domain-containing protein</fullName>
    </submittedName>
</protein>
<keyword evidence="4" id="KW-1185">Reference proteome</keyword>
<sequence>MENLIAVFILIVIVGGAGTYLIKAKRSGVKCIGCPAGGACSDNNKIKKKKLEGPVIAKKTIVISGMHCAHCVKSVTDSLNRIDGVAARGNLSKGCVEILLDREVEECVMISAVEKEGFSVDSIRS</sequence>
<evidence type="ECO:0000259" key="2">
    <source>
        <dbReference type="PROSITE" id="PS50846"/>
    </source>
</evidence>
<name>A0ABS7L686_9FIRM</name>
<evidence type="ECO:0000313" key="4">
    <source>
        <dbReference type="Proteomes" id="UP000779049"/>
    </source>
</evidence>
<organism evidence="3 4">
    <name type="scientific">Sellimonas caecigallum</name>
    <dbReference type="NCBI Taxonomy" id="2592333"/>
    <lineage>
        <taxon>Bacteria</taxon>
        <taxon>Bacillati</taxon>
        <taxon>Bacillota</taxon>
        <taxon>Clostridia</taxon>
        <taxon>Lachnospirales</taxon>
        <taxon>Lachnospiraceae</taxon>
        <taxon>Sellimonas</taxon>
    </lineage>
</organism>
<dbReference type="Proteomes" id="UP000779049">
    <property type="component" value="Unassembled WGS sequence"/>
</dbReference>